<dbReference type="SUPFAM" id="SSF50630">
    <property type="entry name" value="Acid proteases"/>
    <property type="match status" value="1"/>
</dbReference>
<comment type="caution">
    <text evidence="1">The sequence shown here is derived from an EMBL/GenBank/DDBJ whole genome shotgun (WGS) entry which is preliminary data.</text>
</comment>
<gene>
    <name evidence="1" type="ORF">SCARUB_00415</name>
</gene>
<dbReference type="EMBL" id="MAYW01000007">
    <property type="protein sequence ID" value="ODS34405.1"/>
    <property type="molecule type" value="Genomic_DNA"/>
</dbReference>
<proteinExistence type="predicted"/>
<evidence type="ECO:0000313" key="1">
    <source>
        <dbReference type="EMBL" id="ODS34405.1"/>
    </source>
</evidence>
<sequence>MGLTYIRVTVANPANLKKREEVEFMVDSGAVYTLVPRSILEKLDITSHSKRTFILANGEKVERELGTAAFEYEGRRGDSLVIFGEPEDTPLLGATTLEGFALILDPFRRELKPLPMVLG</sequence>
<dbReference type="AlphaFoldDB" id="A0A1E3XFK7"/>
<dbReference type="Gene3D" id="2.40.70.10">
    <property type="entry name" value="Acid Proteases"/>
    <property type="match status" value="1"/>
</dbReference>
<accession>A0A1E3XFK7</accession>
<evidence type="ECO:0000313" key="2">
    <source>
        <dbReference type="Proteomes" id="UP000094056"/>
    </source>
</evidence>
<evidence type="ECO:0008006" key="3">
    <source>
        <dbReference type="Google" id="ProtNLM"/>
    </source>
</evidence>
<name>A0A1E3XFK7_9BACT</name>
<dbReference type="InterPro" id="IPR021109">
    <property type="entry name" value="Peptidase_aspartic_dom_sf"/>
</dbReference>
<organism evidence="1 2">
    <name type="scientific">Candidatus Scalindua rubra</name>
    <dbReference type="NCBI Taxonomy" id="1872076"/>
    <lineage>
        <taxon>Bacteria</taxon>
        <taxon>Pseudomonadati</taxon>
        <taxon>Planctomycetota</taxon>
        <taxon>Candidatus Brocadiia</taxon>
        <taxon>Candidatus Brocadiales</taxon>
        <taxon>Candidatus Scalinduaceae</taxon>
        <taxon>Candidatus Scalindua</taxon>
    </lineage>
</organism>
<dbReference type="Pfam" id="PF13650">
    <property type="entry name" value="Asp_protease_2"/>
    <property type="match status" value="1"/>
</dbReference>
<protein>
    <recommendedName>
        <fullName evidence="3">Aspartyl protease</fullName>
    </recommendedName>
</protein>
<dbReference type="Proteomes" id="UP000094056">
    <property type="component" value="Unassembled WGS sequence"/>
</dbReference>
<reference evidence="1 2" key="1">
    <citation type="submission" date="2016-07" db="EMBL/GenBank/DDBJ databases">
        <title>Draft genome of Scalindua rubra, obtained from a brine-seawater interface in the Red Sea, sheds light on salt adaptation in anammox bacteria.</title>
        <authorList>
            <person name="Speth D.R."/>
            <person name="Lagkouvardos I."/>
            <person name="Wang Y."/>
            <person name="Qian P.-Y."/>
            <person name="Dutilh B.E."/>
            <person name="Jetten M.S."/>
        </authorList>
    </citation>
    <scope>NUCLEOTIDE SEQUENCE [LARGE SCALE GENOMIC DNA]</scope>
    <source>
        <strain evidence="1">BSI-1</strain>
    </source>
</reference>